<evidence type="ECO:0000313" key="2">
    <source>
        <dbReference type="EMBL" id="MBL0393488.1"/>
    </source>
</evidence>
<dbReference type="AlphaFoldDB" id="A0A936Z1Y3"/>
<evidence type="ECO:0000313" key="3">
    <source>
        <dbReference type="Proteomes" id="UP000599109"/>
    </source>
</evidence>
<organism evidence="2 3">
    <name type="scientific">Ramlibacter monticola</name>
    <dbReference type="NCBI Taxonomy" id="1926872"/>
    <lineage>
        <taxon>Bacteria</taxon>
        <taxon>Pseudomonadati</taxon>
        <taxon>Pseudomonadota</taxon>
        <taxon>Betaproteobacteria</taxon>
        <taxon>Burkholderiales</taxon>
        <taxon>Comamonadaceae</taxon>
        <taxon>Ramlibacter</taxon>
    </lineage>
</organism>
<dbReference type="Proteomes" id="UP000599109">
    <property type="component" value="Unassembled WGS sequence"/>
</dbReference>
<proteinExistence type="predicted"/>
<reference evidence="2 3" key="1">
    <citation type="journal article" date="2017" name="Int. J. Syst. Evol. Microbiol.">
        <title>Ramlibacter monticola sp. nov., isolated from forest soil.</title>
        <authorList>
            <person name="Chaudhary D.K."/>
            <person name="Kim J."/>
        </authorList>
    </citation>
    <scope>NUCLEOTIDE SEQUENCE [LARGE SCALE GENOMIC DNA]</scope>
    <source>
        <strain evidence="2 3">KACC 19175</strain>
    </source>
</reference>
<gene>
    <name evidence="2" type="ORF">JJ685_20295</name>
</gene>
<keyword evidence="3" id="KW-1185">Reference proteome</keyword>
<feature type="chain" id="PRO_5037197862" description="Transporter" evidence="1">
    <location>
        <begin position="27"/>
        <end position="250"/>
    </location>
</feature>
<feature type="signal peptide" evidence="1">
    <location>
        <begin position="1"/>
        <end position="26"/>
    </location>
</feature>
<keyword evidence="1" id="KW-0732">Signal</keyword>
<comment type="caution">
    <text evidence="2">The sequence shown here is derived from an EMBL/GenBank/DDBJ whole genome shotgun (WGS) entry which is preliminary data.</text>
</comment>
<sequence length="250" mass="28690">MKNAVHAAALCALASLSLAPAAPALAGPAEYVFPAIVEEGEKEIELKAGTRKLRDGSRESEYMIGFGIGVNRWWFTELSAKWHKEPAEHHDFDAWEWENRFQFTETGRYPVDVGFLLEIERPHDRAEGYEYRWGPLFQADIGTSWTTNLNLLIEKHIRTEEPEPAELGYQVQARYRWRPELEVGLQGFGEFGPWDHWKPTTEQSHRWGPALFGAVKVSQRTSLKWNAAVLFGLTNGSPRNQLRMQAEYEF</sequence>
<protein>
    <recommendedName>
        <fullName evidence="4">Transporter</fullName>
    </recommendedName>
</protein>
<accession>A0A936Z1Y3</accession>
<dbReference type="EMBL" id="JAEQNE010000005">
    <property type="protein sequence ID" value="MBL0393488.1"/>
    <property type="molecule type" value="Genomic_DNA"/>
</dbReference>
<evidence type="ECO:0008006" key="4">
    <source>
        <dbReference type="Google" id="ProtNLM"/>
    </source>
</evidence>
<name>A0A936Z1Y3_9BURK</name>
<dbReference type="RefSeq" id="WP_201676148.1">
    <property type="nucleotide sequence ID" value="NZ_JAEQNE010000005.1"/>
</dbReference>
<evidence type="ECO:0000256" key="1">
    <source>
        <dbReference type="SAM" id="SignalP"/>
    </source>
</evidence>